<comment type="caution">
    <text evidence="2">The sequence shown here is derived from an EMBL/GenBank/DDBJ whole genome shotgun (WGS) entry which is preliminary data.</text>
</comment>
<sequence length="555" mass="63167">MVCYRKWLSGRRRWVAVTGPEVVRSGIEELGLLGEGSLWLGWRRTNHQELIRRSRWHCLPQDWRVATSVISIISSMDSYQSWSLLLYKALNQGNWETVETIVMQQPAAITARLTPFAETPLLVAVKAGQGLTFIRKLLHFMQPEALALTDYFGNTALHAVAVLGNIQAARLFVEQNSDLPNIWNIDGCLPIHLAAMRGHREMTLYLFSVTREDENLEPFNDAAGATLVHFALASGFYDLALYLVERNPGLAWQHEDISPLELLTQEPSAFPSGMDFNFWQFFMYSCVPKKLIEIPESLVGLMKSPKISSFKLQRRCTYEELHVILWKVLETLAKPIKRIRHRKAMHHQALQLIKRVCSEIKCLDNAKAASILTWPFLLGAQNGIHEVVKEILESFPQAITFVDEENHSVFHLAVMYRHEKIFKIVHEQSGQYNMSLSLLLDNGKNNILHLAGYRPHQDRLDLSSGAVLRMQRELQWFKEVEKFVLPQERKSKNADGKTPLAIFNEEHREVAAYETQWMIGMATSCTVAASLIATVAFAAAITVPGATQQRLPNFL</sequence>
<dbReference type="AlphaFoldDB" id="A0AAW2J1J5"/>
<dbReference type="Pfam" id="PF13962">
    <property type="entry name" value="PGG"/>
    <property type="match status" value="1"/>
</dbReference>
<organism evidence="2">
    <name type="scientific">Sesamum calycinum</name>
    <dbReference type="NCBI Taxonomy" id="2727403"/>
    <lineage>
        <taxon>Eukaryota</taxon>
        <taxon>Viridiplantae</taxon>
        <taxon>Streptophyta</taxon>
        <taxon>Embryophyta</taxon>
        <taxon>Tracheophyta</taxon>
        <taxon>Spermatophyta</taxon>
        <taxon>Magnoliopsida</taxon>
        <taxon>eudicotyledons</taxon>
        <taxon>Gunneridae</taxon>
        <taxon>Pentapetalae</taxon>
        <taxon>asterids</taxon>
        <taxon>lamiids</taxon>
        <taxon>Lamiales</taxon>
        <taxon>Pedaliaceae</taxon>
        <taxon>Sesamum</taxon>
    </lineage>
</organism>
<dbReference type="SUPFAM" id="SSF48403">
    <property type="entry name" value="Ankyrin repeat"/>
    <property type="match status" value="1"/>
</dbReference>
<dbReference type="InterPro" id="IPR036770">
    <property type="entry name" value="Ankyrin_rpt-contain_sf"/>
</dbReference>
<proteinExistence type="predicted"/>
<dbReference type="GO" id="GO:0016020">
    <property type="term" value="C:membrane"/>
    <property type="evidence" value="ECO:0007669"/>
    <property type="project" value="TreeGrafter"/>
</dbReference>
<feature type="domain" description="PGG" evidence="1">
    <location>
        <begin position="516"/>
        <end position="549"/>
    </location>
</feature>
<dbReference type="Gene3D" id="1.25.40.20">
    <property type="entry name" value="Ankyrin repeat-containing domain"/>
    <property type="match status" value="2"/>
</dbReference>
<gene>
    <name evidence="2" type="ORF">Scaly_2735800</name>
</gene>
<dbReference type="InterPro" id="IPR002110">
    <property type="entry name" value="Ankyrin_rpt"/>
</dbReference>
<dbReference type="SMART" id="SM00248">
    <property type="entry name" value="ANK"/>
    <property type="match status" value="4"/>
</dbReference>
<accession>A0AAW2J1J5</accession>
<dbReference type="PANTHER" id="PTHR24177">
    <property type="entry name" value="CASKIN"/>
    <property type="match status" value="1"/>
</dbReference>
<name>A0AAW2J1J5_9LAMI</name>
<dbReference type="Pfam" id="PF13637">
    <property type="entry name" value="Ank_4"/>
    <property type="match status" value="1"/>
</dbReference>
<dbReference type="InterPro" id="IPR026961">
    <property type="entry name" value="PGG_dom"/>
</dbReference>
<evidence type="ECO:0000313" key="2">
    <source>
        <dbReference type="EMBL" id="KAL0288287.1"/>
    </source>
</evidence>
<reference evidence="2" key="1">
    <citation type="submission" date="2020-06" db="EMBL/GenBank/DDBJ databases">
        <authorList>
            <person name="Li T."/>
            <person name="Hu X."/>
            <person name="Zhang T."/>
            <person name="Song X."/>
            <person name="Zhang H."/>
            <person name="Dai N."/>
            <person name="Sheng W."/>
            <person name="Hou X."/>
            <person name="Wei L."/>
        </authorList>
    </citation>
    <scope>NUCLEOTIDE SEQUENCE</scope>
    <source>
        <strain evidence="2">KEN8</strain>
        <tissue evidence="2">Leaf</tissue>
    </source>
</reference>
<reference evidence="2" key="2">
    <citation type="journal article" date="2024" name="Plant">
        <title>Genomic evolution and insights into agronomic trait innovations of Sesamum species.</title>
        <authorList>
            <person name="Miao H."/>
            <person name="Wang L."/>
            <person name="Qu L."/>
            <person name="Liu H."/>
            <person name="Sun Y."/>
            <person name="Le M."/>
            <person name="Wang Q."/>
            <person name="Wei S."/>
            <person name="Zheng Y."/>
            <person name="Lin W."/>
            <person name="Duan Y."/>
            <person name="Cao H."/>
            <person name="Xiong S."/>
            <person name="Wang X."/>
            <person name="Wei L."/>
            <person name="Li C."/>
            <person name="Ma Q."/>
            <person name="Ju M."/>
            <person name="Zhao R."/>
            <person name="Li G."/>
            <person name="Mu C."/>
            <person name="Tian Q."/>
            <person name="Mei H."/>
            <person name="Zhang T."/>
            <person name="Gao T."/>
            <person name="Zhang H."/>
        </authorList>
    </citation>
    <scope>NUCLEOTIDE SEQUENCE</scope>
    <source>
        <strain evidence="2">KEN8</strain>
    </source>
</reference>
<dbReference type="EMBL" id="JACGWM010001755">
    <property type="protein sequence ID" value="KAL0288287.1"/>
    <property type="molecule type" value="Genomic_DNA"/>
</dbReference>
<dbReference type="PANTHER" id="PTHR24177:SF482">
    <property type="entry name" value="PGG DOMAIN-CONTAINING PROTEIN"/>
    <property type="match status" value="1"/>
</dbReference>
<evidence type="ECO:0000259" key="1">
    <source>
        <dbReference type="Pfam" id="PF13962"/>
    </source>
</evidence>
<protein>
    <recommendedName>
        <fullName evidence="1">PGG domain-containing protein</fullName>
    </recommendedName>
</protein>